<dbReference type="SUPFAM" id="SSF54695">
    <property type="entry name" value="POZ domain"/>
    <property type="match status" value="1"/>
</dbReference>
<dbReference type="OrthoDB" id="249087at2759"/>
<dbReference type="SMART" id="SM00512">
    <property type="entry name" value="Skp1"/>
    <property type="match status" value="1"/>
</dbReference>
<evidence type="ECO:0000313" key="7">
    <source>
        <dbReference type="Proteomes" id="UP000567179"/>
    </source>
</evidence>
<dbReference type="Pfam" id="PF03931">
    <property type="entry name" value="Skp1_POZ"/>
    <property type="match status" value="1"/>
</dbReference>
<keyword evidence="7" id="KW-1185">Reference proteome</keyword>
<proteinExistence type="inferred from homology"/>
<evidence type="ECO:0000313" key="6">
    <source>
        <dbReference type="EMBL" id="KAF5309921.1"/>
    </source>
</evidence>
<dbReference type="EMBL" id="JAACJJ010000058">
    <property type="protein sequence ID" value="KAF5309921.1"/>
    <property type="molecule type" value="Genomic_DNA"/>
</dbReference>
<dbReference type="InterPro" id="IPR016073">
    <property type="entry name" value="Skp1_comp_POZ"/>
</dbReference>
<evidence type="ECO:0000256" key="2">
    <source>
        <dbReference type="ARBA" id="ARBA00009993"/>
    </source>
</evidence>
<protein>
    <recommendedName>
        <fullName evidence="3">Elongin-C</fullName>
    </recommendedName>
</protein>
<reference evidence="6 7" key="1">
    <citation type="journal article" date="2020" name="ISME J.">
        <title>Uncovering the hidden diversity of litter-decomposition mechanisms in mushroom-forming fungi.</title>
        <authorList>
            <person name="Floudas D."/>
            <person name="Bentzer J."/>
            <person name="Ahren D."/>
            <person name="Johansson T."/>
            <person name="Persson P."/>
            <person name="Tunlid A."/>
        </authorList>
    </citation>
    <scope>NUCLEOTIDE SEQUENCE [LARGE SCALE GENOMIC DNA]</scope>
    <source>
        <strain evidence="6 7">CBS 101986</strain>
    </source>
</reference>
<comment type="similarity">
    <text evidence="2">Belongs to the SKP1 family.</text>
</comment>
<sequence>MADKEKEKETSGTPSKGEEWVRLQSTDGFSYLVRRKLANTSGTIKNMLDADEGGYAEALSRVCDVRERGIIVEKLVEYMAFKSHYENPSTREDPPVKEFMERIPPEIVLELLLAADYQEM</sequence>
<comment type="caution">
    <text evidence="6">The sequence shown here is derived from an EMBL/GenBank/DDBJ whole genome shotgun (WGS) entry which is preliminary data.</text>
</comment>
<dbReference type="InterPro" id="IPR001232">
    <property type="entry name" value="SKP1-like"/>
</dbReference>
<gene>
    <name evidence="6" type="ORF">D9619_010604</name>
</gene>
<dbReference type="InterPro" id="IPR039948">
    <property type="entry name" value="ELC1"/>
</dbReference>
<dbReference type="PANTHER" id="PTHR20648">
    <property type="entry name" value="ELONGIN-C"/>
    <property type="match status" value="1"/>
</dbReference>
<dbReference type="GO" id="GO:0005634">
    <property type="term" value="C:nucleus"/>
    <property type="evidence" value="ECO:0007669"/>
    <property type="project" value="UniProtKB-SubCell"/>
</dbReference>
<accession>A0A8H5AS91</accession>
<dbReference type="GO" id="GO:0006511">
    <property type="term" value="P:ubiquitin-dependent protein catabolic process"/>
    <property type="evidence" value="ECO:0007669"/>
    <property type="project" value="InterPro"/>
</dbReference>
<evidence type="ECO:0000259" key="5">
    <source>
        <dbReference type="Pfam" id="PF03931"/>
    </source>
</evidence>
<evidence type="ECO:0000256" key="4">
    <source>
        <dbReference type="ARBA" id="ARBA00023242"/>
    </source>
</evidence>
<keyword evidence="4" id="KW-0539">Nucleus</keyword>
<dbReference type="AlphaFoldDB" id="A0A8H5AS91"/>
<dbReference type="Gene3D" id="3.30.710.10">
    <property type="entry name" value="Potassium Channel Kv1.1, Chain A"/>
    <property type="match status" value="1"/>
</dbReference>
<organism evidence="6 7">
    <name type="scientific">Psilocybe cf. subviscida</name>
    <dbReference type="NCBI Taxonomy" id="2480587"/>
    <lineage>
        <taxon>Eukaryota</taxon>
        <taxon>Fungi</taxon>
        <taxon>Dikarya</taxon>
        <taxon>Basidiomycota</taxon>
        <taxon>Agaricomycotina</taxon>
        <taxon>Agaricomycetes</taxon>
        <taxon>Agaricomycetidae</taxon>
        <taxon>Agaricales</taxon>
        <taxon>Agaricineae</taxon>
        <taxon>Strophariaceae</taxon>
        <taxon>Psilocybe</taxon>
    </lineage>
</organism>
<comment type="subcellular location">
    <subcellularLocation>
        <location evidence="1">Nucleus</location>
    </subcellularLocation>
</comment>
<dbReference type="InterPro" id="IPR011333">
    <property type="entry name" value="SKP1/BTB/POZ_sf"/>
</dbReference>
<feature type="domain" description="SKP1 component POZ" evidence="5">
    <location>
        <begin position="21"/>
        <end position="51"/>
    </location>
</feature>
<evidence type="ECO:0000256" key="3">
    <source>
        <dbReference type="ARBA" id="ARBA00021347"/>
    </source>
</evidence>
<name>A0A8H5AS91_9AGAR</name>
<dbReference type="Proteomes" id="UP000567179">
    <property type="component" value="Unassembled WGS sequence"/>
</dbReference>
<evidence type="ECO:0000256" key="1">
    <source>
        <dbReference type="ARBA" id="ARBA00004123"/>
    </source>
</evidence>
<dbReference type="FunFam" id="3.30.710.10:FF:000035">
    <property type="entry name" value="Elongin C transcription elongation factor"/>
    <property type="match status" value="1"/>
</dbReference>